<name>A0A090YB51_PAEMA</name>
<keyword evidence="2" id="KW-1185">Reference proteome</keyword>
<dbReference type="PATRIC" id="fig|44252.3.peg.5219"/>
<dbReference type="Proteomes" id="UP000029278">
    <property type="component" value="Unassembled WGS sequence"/>
</dbReference>
<proteinExistence type="predicted"/>
<dbReference type="RefSeq" id="WP_265416210.1">
    <property type="nucleotide sequence ID" value="NZ_BGMM01000008.1"/>
</dbReference>
<gene>
    <name evidence="1" type="ORF">DJ90_5493</name>
</gene>
<comment type="caution">
    <text evidence="1">The sequence shown here is derived from an EMBL/GenBank/DDBJ whole genome shotgun (WGS) entry which is preliminary data.</text>
</comment>
<dbReference type="AlphaFoldDB" id="A0A090YB51"/>
<reference evidence="1 2" key="1">
    <citation type="submission" date="2014-04" db="EMBL/GenBank/DDBJ databases">
        <authorList>
            <person name="Bishop-Lilly K.A."/>
            <person name="Broomall S.M."/>
            <person name="Chain P.S."/>
            <person name="Chertkov O."/>
            <person name="Coyne S.R."/>
            <person name="Daligault H.E."/>
            <person name="Davenport K.W."/>
            <person name="Erkkila T."/>
            <person name="Frey K.G."/>
            <person name="Gibbons H.S."/>
            <person name="Gu W."/>
            <person name="Jaissle J."/>
            <person name="Johnson S.L."/>
            <person name="Koroleva G.I."/>
            <person name="Ladner J.T."/>
            <person name="Lo C.-C."/>
            <person name="Minogue T.D."/>
            <person name="Munk C."/>
            <person name="Palacios G.F."/>
            <person name="Redden C.L."/>
            <person name="Rosenzweig C.N."/>
            <person name="Scholz M.B."/>
            <person name="Teshima H."/>
            <person name="Xu Y."/>
        </authorList>
    </citation>
    <scope>NUCLEOTIDE SEQUENCE [LARGE SCALE GENOMIC DNA]</scope>
    <source>
        <strain evidence="1 2">8244</strain>
    </source>
</reference>
<accession>A0A090YB51</accession>
<protein>
    <submittedName>
        <fullName evidence="1">Uncharacterized protein</fullName>
    </submittedName>
</protein>
<organism evidence="1 2">
    <name type="scientific">Paenibacillus macerans</name>
    <name type="common">Bacillus macerans</name>
    <dbReference type="NCBI Taxonomy" id="44252"/>
    <lineage>
        <taxon>Bacteria</taxon>
        <taxon>Bacillati</taxon>
        <taxon>Bacillota</taxon>
        <taxon>Bacilli</taxon>
        <taxon>Bacillales</taxon>
        <taxon>Paenibacillaceae</taxon>
        <taxon>Paenibacillus</taxon>
    </lineage>
</organism>
<evidence type="ECO:0000313" key="1">
    <source>
        <dbReference type="EMBL" id="KFM95421.1"/>
    </source>
</evidence>
<dbReference type="GeneID" id="80426575"/>
<sequence length="40" mass="4597">MEVNAGTELRPFSSRFNSEQAYMEALIASVWRFRLFLTAG</sequence>
<dbReference type="HOGENOM" id="CLU_3293453_0_0_9"/>
<dbReference type="EMBL" id="JMQA01000042">
    <property type="protein sequence ID" value="KFM95421.1"/>
    <property type="molecule type" value="Genomic_DNA"/>
</dbReference>
<evidence type="ECO:0000313" key="2">
    <source>
        <dbReference type="Proteomes" id="UP000029278"/>
    </source>
</evidence>